<dbReference type="GO" id="GO:0016020">
    <property type="term" value="C:membrane"/>
    <property type="evidence" value="ECO:0007669"/>
    <property type="project" value="UniProtKB-SubCell"/>
</dbReference>
<accession>A0A914CLT3</accession>
<dbReference type="AlphaFoldDB" id="A0A914CLT3"/>
<dbReference type="Pfam" id="PF00664">
    <property type="entry name" value="ABC_membrane"/>
    <property type="match status" value="1"/>
</dbReference>
<keyword evidence="4 5" id="KW-0472">Membrane</keyword>
<sequence>MYAKCNGEYYAIYENPRNTTKDYIPYAIIITKYYLIAGGAAAIALFLYINVFGKIGENLKSKLRLTIFGDLLNEEDLYHAKNISHNAKNMIDKETSAFSAGVDIRMAHCFAGLCQLGISYATSVQKDVVFGFLASFCFFIQPLLQFIATKKMQKYQQIAAERNVTEKILADVSKNIKTIKELNCQQEILKIYQDAYKQQMQHDLKSIKFQAINFASTNGLQQITVSVCYLIGFCTIKIGLTVEPLLVQKITQTLLPSAANCPLLAPFIREVEIARRVSTKIMTFLKQEAPKSSLNEHDIHIITGDIRIEDVSGGDVHELNLHVKPNSKIVIVNPETSSISTPIALLERFKKPDSGKIGYNTKIVNCGKNLSKEYRQRIALARAIFKNPKILLIESLDNETSSSTTIEEKKFYEALNHAAYNRTCIFSTKNLNVIEKIPFDHVVYMENGRIVGESQNCHEDENNVNIEHIPGAFTRIYL</sequence>
<dbReference type="InterPro" id="IPR011527">
    <property type="entry name" value="ABC1_TM_dom"/>
</dbReference>
<dbReference type="PROSITE" id="PS50929">
    <property type="entry name" value="ABC_TM1F"/>
    <property type="match status" value="1"/>
</dbReference>
<dbReference type="WBParaSite" id="ACRNAN_scaffold1205.g9716.t1">
    <property type="protein sequence ID" value="ACRNAN_scaffold1205.g9716.t1"/>
    <property type="gene ID" value="ACRNAN_scaffold1205.g9716"/>
</dbReference>
<evidence type="ECO:0000313" key="7">
    <source>
        <dbReference type="Proteomes" id="UP000887540"/>
    </source>
</evidence>
<dbReference type="GO" id="GO:0005524">
    <property type="term" value="F:ATP binding"/>
    <property type="evidence" value="ECO:0007669"/>
    <property type="project" value="InterPro"/>
</dbReference>
<dbReference type="Proteomes" id="UP000887540">
    <property type="component" value="Unplaced"/>
</dbReference>
<keyword evidence="3 5" id="KW-1133">Transmembrane helix</keyword>
<reference evidence="8" key="1">
    <citation type="submission" date="2022-11" db="UniProtKB">
        <authorList>
            <consortium name="WormBaseParasite"/>
        </authorList>
    </citation>
    <scope>IDENTIFICATION</scope>
</reference>
<dbReference type="Gene3D" id="3.40.50.300">
    <property type="entry name" value="P-loop containing nucleotide triphosphate hydrolases"/>
    <property type="match status" value="1"/>
</dbReference>
<evidence type="ECO:0000256" key="5">
    <source>
        <dbReference type="SAM" id="Phobius"/>
    </source>
</evidence>
<protein>
    <submittedName>
        <fullName evidence="8">ABC transmembrane type-1 domain-containing protein</fullName>
    </submittedName>
</protein>
<keyword evidence="7" id="KW-1185">Reference proteome</keyword>
<dbReference type="PANTHER" id="PTHR24221">
    <property type="entry name" value="ATP-BINDING CASSETTE SUB-FAMILY B"/>
    <property type="match status" value="1"/>
</dbReference>
<dbReference type="InterPro" id="IPR039421">
    <property type="entry name" value="Type_1_exporter"/>
</dbReference>
<name>A0A914CLT3_9BILA</name>
<dbReference type="Gene3D" id="1.20.1560.10">
    <property type="entry name" value="ABC transporter type 1, transmembrane domain"/>
    <property type="match status" value="1"/>
</dbReference>
<dbReference type="SUPFAM" id="SSF52540">
    <property type="entry name" value="P-loop containing nucleoside triphosphate hydrolases"/>
    <property type="match status" value="1"/>
</dbReference>
<dbReference type="GO" id="GO:0140359">
    <property type="term" value="F:ABC-type transporter activity"/>
    <property type="evidence" value="ECO:0007669"/>
    <property type="project" value="InterPro"/>
</dbReference>
<dbReference type="PANTHER" id="PTHR24221:SF503">
    <property type="entry name" value="MITOCHONDRIAL POTASSIUM CHANNEL ATP-BINDING SUBUNIT"/>
    <property type="match status" value="1"/>
</dbReference>
<comment type="subcellular location">
    <subcellularLocation>
        <location evidence="1">Membrane</location>
        <topology evidence="1">Multi-pass membrane protein</topology>
    </subcellularLocation>
</comment>
<dbReference type="InterPro" id="IPR036640">
    <property type="entry name" value="ABC1_TM_sf"/>
</dbReference>
<organism evidence="7 8">
    <name type="scientific">Acrobeloides nanus</name>
    <dbReference type="NCBI Taxonomy" id="290746"/>
    <lineage>
        <taxon>Eukaryota</taxon>
        <taxon>Metazoa</taxon>
        <taxon>Ecdysozoa</taxon>
        <taxon>Nematoda</taxon>
        <taxon>Chromadorea</taxon>
        <taxon>Rhabditida</taxon>
        <taxon>Tylenchina</taxon>
        <taxon>Cephalobomorpha</taxon>
        <taxon>Cephaloboidea</taxon>
        <taxon>Cephalobidae</taxon>
        <taxon>Acrobeloides</taxon>
    </lineage>
</organism>
<feature type="domain" description="ABC transmembrane type-1" evidence="6">
    <location>
        <begin position="33"/>
        <end position="232"/>
    </location>
</feature>
<feature type="transmembrane region" description="Helical" evidence="5">
    <location>
        <begin position="128"/>
        <end position="148"/>
    </location>
</feature>
<dbReference type="SUPFAM" id="SSF90123">
    <property type="entry name" value="ABC transporter transmembrane region"/>
    <property type="match status" value="1"/>
</dbReference>
<evidence type="ECO:0000256" key="3">
    <source>
        <dbReference type="ARBA" id="ARBA00022989"/>
    </source>
</evidence>
<evidence type="ECO:0000256" key="1">
    <source>
        <dbReference type="ARBA" id="ARBA00004141"/>
    </source>
</evidence>
<evidence type="ECO:0000313" key="8">
    <source>
        <dbReference type="WBParaSite" id="ACRNAN_scaffold1205.g9716.t1"/>
    </source>
</evidence>
<keyword evidence="2 5" id="KW-0812">Transmembrane</keyword>
<feature type="transmembrane region" description="Helical" evidence="5">
    <location>
        <begin position="33"/>
        <end position="53"/>
    </location>
</feature>
<evidence type="ECO:0000259" key="6">
    <source>
        <dbReference type="PROSITE" id="PS50929"/>
    </source>
</evidence>
<evidence type="ECO:0000256" key="2">
    <source>
        <dbReference type="ARBA" id="ARBA00022692"/>
    </source>
</evidence>
<evidence type="ECO:0000256" key="4">
    <source>
        <dbReference type="ARBA" id="ARBA00023136"/>
    </source>
</evidence>
<dbReference type="InterPro" id="IPR027417">
    <property type="entry name" value="P-loop_NTPase"/>
</dbReference>
<proteinExistence type="predicted"/>